<dbReference type="RefSeq" id="XP_056053570.1">
    <property type="nucleotide sequence ID" value="XM_056196422.1"/>
</dbReference>
<dbReference type="EMBL" id="JAJHUN010000008">
    <property type="protein sequence ID" value="KAJ4152912.1"/>
    <property type="molecule type" value="Genomic_DNA"/>
</dbReference>
<dbReference type="InterPro" id="IPR000999">
    <property type="entry name" value="RNase_III_dom"/>
</dbReference>
<dbReference type="GeneID" id="80896589"/>
<dbReference type="GO" id="GO:0006396">
    <property type="term" value="P:RNA processing"/>
    <property type="evidence" value="ECO:0007669"/>
    <property type="project" value="InterPro"/>
</dbReference>
<evidence type="ECO:0000259" key="2">
    <source>
        <dbReference type="PROSITE" id="PS50142"/>
    </source>
</evidence>
<dbReference type="Proteomes" id="UP001144673">
    <property type="component" value="Chromosome 5"/>
</dbReference>
<evidence type="ECO:0000313" key="4">
    <source>
        <dbReference type="Proteomes" id="UP001144673"/>
    </source>
</evidence>
<organism evidence="3 4">
    <name type="scientific">Akanthomyces muscarius</name>
    <name type="common">Entomopathogenic fungus</name>
    <name type="synonym">Lecanicillium muscarium</name>
    <dbReference type="NCBI Taxonomy" id="2231603"/>
    <lineage>
        <taxon>Eukaryota</taxon>
        <taxon>Fungi</taxon>
        <taxon>Dikarya</taxon>
        <taxon>Ascomycota</taxon>
        <taxon>Pezizomycotina</taxon>
        <taxon>Sordariomycetes</taxon>
        <taxon>Hypocreomycetidae</taxon>
        <taxon>Hypocreales</taxon>
        <taxon>Cordycipitaceae</taxon>
        <taxon>Akanthomyces</taxon>
    </lineage>
</organism>
<feature type="region of interest" description="Disordered" evidence="1">
    <location>
        <begin position="186"/>
        <end position="212"/>
    </location>
</feature>
<feature type="domain" description="RNase III" evidence="2">
    <location>
        <begin position="11"/>
        <end position="61"/>
    </location>
</feature>
<dbReference type="GO" id="GO:0004525">
    <property type="term" value="F:ribonuclease III activity"/>
    <property type="evidence" value="ECO:0007669"/>
    <property type="project" value="InterPro"/>
</dbReference>
<proteinExistence type="predicted"/>
<accession>A0A9W8QC01</accession>
<evidence type="ECO:0000313" key="3">
    <source>
        <dbReference type="EMBL" id="KAJ4152912.1"/>
    </source>
</evidence>
<reference evidence="3" key="1">
    <citation type="journal article" date="2023" name="Access Microbiol">
        <title>De-novo genome assembly for Akanthomyces muscarius, a biocontrol agent of insect agricultural pests.</title>
        <authorList>
            <person name="Erdos Z."/>
            <person name="Studholme D.J."/>
            <person name="Raymond B."/>
            <person name="Sharma M."/>
        </authorList>
    </citation>
    <scope>NUCLEOTIDE SEQUENCE</scope>
    <source>
        <strain evidence="3">Ve6</strain>
    </source>
</reference>
<dbReference type="Gene3D" id="1.10.1520.10">
    <property type="entry name" value="Ribonuclease III domain"/>
    <property type="match status" value="1"/>
</dbReference>
<dbReference type="SUPFAM" id="SSF69065">
    <property type="entry name" value="RNase III domain-like"/>
    <property type="match status" value="1"/>
</dbReference>
<protein>
    <recommendedName>
        <fullName evidence="2">RNase III domain-containing protein</fullName>
    </recommendedName>
</protein>
<dbReference type="InterPro" id="IPR036389">
    <property type="entry name" value="RNase_III_sf"/>
</dbReference>
<name>A0A9W8QC01_AKAMU</name>
<dbReference type="SMART" id="SM00535">
    <property type="entry name" value="RIBOc"/>
    <property type="match status" value="1"/>
</dbReference>
<sequence>MMDELFNIHCVEQMFDFLGHQFANRELVRLALTAAGADSANHDGNRQLAFLGQAVMSLVAVNGSYGNVSSREDMNTMQSKFRSKVWCAAAADATGVSTCIRLCERSGPPSKTVKSYAINAIIGAIWIESESCKTVEAVLDTIQYHLLNAAENSHPSSCQTSSVPFEPRVGSPSQFLMDHGYAASNHGDGSRLGDGSPFGSSRSETLDDERSSSVMEVLMSTSQTDMPLPITPALEDEPIDSSSTAVICETELYSPGLALTLAPDLEWFASFVSEDENRCAEYKLPSTWSTPQAIATLQILNKFPAHHRDICLRLWAGICSSSSVVNLQELMQVLKSGLNIKPLCLGMELSVQNRLQVIDRAEKCVKGLLAIRRLHVLQLWRDQPQAAGGDPWINLSICSASGSSGGGLRRWLRDLAQEYWDYYLAPTLDPMIRSLQYRITRFET</sequence>
<dbReference type="KEGG" id="amus:LMH87_009430"/>
<evidence type="ECO:0000256" key="1">
    <source>
        <dbReference type="SAM" id="MobiDB-lite"/>
    </source>
</evidence>
<dbReference type="AlphaFoldDB" id="A0A9W8QC01"/>
<gene>
    <name evidence="3" type="ORF">LMH87_009430</name>
</gene>
<dbReference type="PROSITE" id="PS50142">
    <property type="entry name" value="RNASE_3_2"/>
    <property type="match status" value="1"/>
</dbReference>
<keyword evidence="4" id="KW-1185">Reference proteome</keyword>
<comment type="caution">
    <text evidence="3">The sequence shown here is derived from an EMBL/GenBank/DDBJ whole genome shotgun (WGS) entry which is preliminary data.</text>
</comment>